<protein>
    <submittedName>
        <fullName evidence="2">Uncharacterized protein</fullName>
    </submittedName>
</protein>
<feature type="compositionally biased region" description="Basic and acidic residues" evidence="1">
    <location>
        <begin position="14"/>
        <end position="25"/>
    </location>
</feature>
<proteinExistence type="predicted"/>
<evidence type="ECO:0000313" key="2">
    <source>
        <dbReference type="EMBL" id="GMR56965.1"/>
    </source>
</evidence>
<evidence type="ECO:0000313" key="3">
    <source>
        <dbReference type="Proteomes" id="UP001328107"/>
    </source>
</evidence>
<gene>
    <name evidence="2" type="ORF">PMAYCL1PPCAC_27160</name>
</gene>
<feature type="region of interest" description="Disordered" evidence="1">
    <location>
        <begin position="1"/>
        <end position="25"/>
    </location>
</feature>
<evidence type="ECO:0000256" key="1">
    <source>
        <dbReference type="SAM" id="MobiDB-lite"/>
    </source>
</evidence>
<dbReference type="AlphaFoldDB" id="A0AAN5D7B1"/>
<name>A0AAN5D7B1_9BILA</name>
<feature type="non-terminal residue" evidence="2">
    <location>
        <position position="1"/>
    </location>
</feature>
<organism evidence="2 3">
    <name type="scientific">Pristionchus mayeri</name>
    <dbReference type="NCBI Taxonomy" id="1317129"/>
    <lineage>
        <taxon>Eukaryota</taxon>
        <taxon>Metazoa</taxon>
        <taxon>Ecdysozoa</taxon>
        <taxon>Nematoda</taxon>
        <taxon>Chromadorea</taxon>
        <taxon>Rhabditida</taxon>
        <taxon>Rhabditina</taxon>
        <taxon>Diplogasteromorpha</taxon>
        <taxon>Diplogasteroidea</taxon>
        <taxon>Neodiplogasteridae</taxon>
        <taxon>Pristionchus</taxon>
    </lineage>
</organism>
<dbReference type="Proteomes" id="UP001328107">
    <property type="component" value="Unassembled WGS sequence"/>
</dbReference>
<keyword evidence="3" id="KW-1185">Reference proteome</keyword>
<comment type="caution">
    <text evidence="2">The sequence shown here is derived from an EMBL/GenBank/DDBJ whole genome shotgun (WGS) entry which is preliminary data.</text>
</comment>
<dbReference type="EMBL" id="BTRK01000006">
    <property type="protein sequence ID" value="GMR56965.1"/>
    <property type="molecule type" value="Genomic_DNA"/>
</dbReference>
<accession>A0AAN5D7B1</accession>
<sequence length="225" mass="25456">PRDVNSIEIGNPSDHTETPSEFMREGRRPGLDEVYLLKTKDGLDVKIHLFPTNIAVYDLSKLDMGRFKKSTERVSTSREFPTLQVTITGVEDPIFEQKIHLQRPAPRGSQVRQSSLSRARVVQWRPVYCVSVLLVSTTLVAIEVVVDPYPAMSWSFFSLHPSALSPSVNDPMNAVSPHLNSFFVICSLNHRPSRILLSNWRFLTILWPLTLCPLCLESRNISRSG</sequence>
<reference evidence="3" key="1">
    <citation type="submission" date="2022-10" db="EMBL/GenBank/DDBJ databases">
        <title>Genome assembly of Pristionchus species.</title>
        <authorList>
            <person name="Yoshida K."/>
            <person name="Sommer R.J."/>
        </authorList>
    </citation>
    <scope>NUCLEOTIDE SEQUENCE [LARGE SCALE GENOMIC DNA]</scope>
    <source>
        <strain evidence="3">RS5460</strain>
    </source>
</reference>